<dbReference type="PANTHER" id="PTHR43174:SF3">
    <property type="entry name" value="UDP-N-ACETYLGLUCOSAMINE 2-EPIMERASE"/>
    <property type="match status" value="1"/>
</dbReference>
<feature type="domain" description="UDP-N-acetylglucosamine 2-epimerase" evidence="1">
    <location>
        <begin position="29"/>
        <end position="372"/>
    </location>
</feature>
<dbReference type="PANTHER" id="PTHR43174">
    <property type="entry name" value="UDP-N-ACETYLGLUCOSAMINE 2-EPIMERASE"/>
    <property type="match status" value="1"/>
</dbReference>
<evidence type="ECO:0000313" key="2">
    <source>
        <dbReference type="EMBL" id="ADG83618.1"/>
    </source>
</evidence>
<keyword evidence="2" id="KW-0413">Isomerase</keyword>
<dbReference type="STRING" id="635013.TherJR_2786"/>
<dbReference type="eggNOG" id="COG0381">
    <property type="taxonomic scope" value="Bacteria"/>
</dbReference>
<accession>D5XCU2</accession>
<dbReference type="OrthoDB" id="9803238at2"/>
<dbReference type="Gene3D" id="3.40.50.2000">
    <property type="entry name" value="Glycogen Phosphorylase B"/>
    <property type="match status" value="2"/>
</dbReference>
<dbReference type="AlphaFoldDB" id="D5XCU2"/>
<dbReference type="InterPro" id="IPR020004">
    <property type="entry name" value="UDP-GlcNAc_Epase"/>
</dbReference>
<keyword evidence="3" id="KW-1185">Reference proteome</keyword>
<dbReference type="KEGG" id="tjr:TherJR_2786"/>
<evidence type="ECO:0000313" key="3">
    <source>
        <dbReference type="Proteomes" id="UP000002377"/>
    </source>
</evidence>
<dbReference type="CDD" id="cd03786">
    <property type="entry name" value="GTB_UDP-GlcNAc_2-Epimerase"/>
    <property type="match status" value="1"/>
</dbReference>
<gene>
    <name evidence="2" type="ordered locus">TherJR_2786</name>
</gene>
<organism evidence="2 3">
    <name type="scientific">Thermincola potens (strain JR)</name>
    <dbReference type="NCBI Taxonomy" id="635013"/>
    <lineage>
        <taxon>Bacteria</taxon>
        <taxon>Bacillati</taxon>
        <taxon>Bacillota</taxon>
        <taxon>Clostridia</taxon>
        <taxon>Eubacteriales</taxon>
        <taxon>Thermincolaceae</taxon>
        <taxon>Thermincola</taxon>
    </lineage>
</organism>
<dbReference type="GO" id="GO:0008761">
    <property type="term" value="F:UDP-N-acetylglucosamine 2-epimerase activity"/>
    <property type="evidence" value="ECO:0007669"/>
    <property type="project" value="UniProtKB-EC"/>
</dbReference>
<dbReference type="Proteomes" id="UP000002377">
    <property type="component" value="Chromosome"/>
</dbReference>
<dbReference type="GO" id="GO:0004553">
    <property type="term" value="F:hydrolase activity, hydrolyzing O-glycosyl compounds"/>
    <property type="evidence" value="ECO:0007669"/>
    <property type="project" value="InterPro"/>
</dbReference>
<dbReference type="RefSeq" id="WP_013121608.1">
    <property type="nucleotide sequence ID" value="NC_014152.1"/>
</dbReference>
<evidence type="ECO:0000259" key="1">
    <source>
        <dbReference type="Pfam" id="PF02350"/>
    </source>
</evidence>
<sequence length="392" mass="43402">MDGKKKVCIVTGTRAEYGLFYPLMQEILSDGTLALQICVTGMHLSPEFGLTYQEIEKDGFKIDEKVEMLLSSDSEVGVAKSIGLGIIGFADAFQRLNPDLVILLGDRFETMAAAMAAFVAKIPIAHLYGGELTEGAIDDAIRHSITKMSILHFVSTEEYRRRVIQLGEEPGRVFTVGALGIDNIRTLKLIDRNELEKEINFKLGRRSVLVTFHPVTLEHHSAAEQFLELLKALDYFADLKIIFTRPNADPDGRTVNRLIDEYVKSRPGKAIALTSMGQLKYLSAIQHVDAVVGNSSSGIIEVPSFGKPTVNIGDRQRGRVKAESVIDCEPQAEKIIEAMEKAFSPEFAAFCREVRNPYGEGNSAARIVKILKDSLESVTGLKKKFYDIDFVL</sequence>
<dbReference type="NCBIfam" id="TIGR03568">
    <property type="entry name" value="NeuC_NnaA"/>
    <property type="match status" value="1"/>
</dbReference>
<dbReference type="Pfam" id="PF02350">
    <property type="entry name" value="Epimerase_2"/>
    <property type="match status" value="1"/>
</dbReference>
<dbReference type="EMBL" id="CP002028">
    <property type="protein sequence ID" value="ADG83618.1"/>
    <property type="molecule type" value="Genomic_DNA"/>
</dbReference>
<dbReference type="InterPro" id="IPR029767">
    <property type="entry name" value="WecB-like"/>
</dbReference>
<reference evidence="2 3" key="1">
    <citation type="submission" date="2010-05" db="EMBL/GenBank/DDBJ databases">
        <title>Complete sequence of Thermincola sp. JR.</title>
        <authorList>
            <consortium name="US DOE Joint Genome Institute"/>
            <person name="Lucas S."/>
            <person name="Copeland A."/>
            <person name="Lapidus A."/>
            <person name="Cheng J.-F."/>
            <person name="Bruce D."/>
            <person name="Goodwin L."/>
            <person name="Pitluck S."/>
            <person name="Chertkov O."/>
            <person name="Detter J.C."/>
            <person name="Han C."/>
            <person name="Tapia R."/>
            <person name="Land M."/>
            <person name="Hauser L."/>
            <person name="Kyrpides N."/>
            <person name="Mikhailova N."/>
            <person name="Hazen T.C."/>
            <person name="Woyke T."/>
        </authorList>
    </citation>
    <scope>NUCLEOTIDE SEQUENCE [LARGE SCALE GENOMIC DNA]</scope>
    <source>
        <strain evidence="2 3">JR</strain>
    </source>
</reference>
<proteinExistence type="predicted"/>
<dbReference type="GO" id="GO:0006047">
    <property type="term" value="P:UDP-N-acetylglucosamine metabolic process"/>
    <property type="evidence" value="ECO:0007669"/>
    <property type="project" value="InterPro"/>
</dbReference>
<dbReference type="SUPFAM" id="SSF53756">
    <property type="entry name" value="UDP-Glycosyltransferase/glycogen phosphorylase"/>
    <property type="match status" value="1"/>
</dbReference>
<dbReference type="HOGENOM" id="CLU_061127_0_0_9"/>
<dbReference type="InterPro" id="IPR003331">
    <property type="entry name" value="UDP_GlcNAc_Epimerase_2_dom"/>
</dbReference>
<protein>
    <submittedName>
        <fullName evidence="2">UDP-N-acetyl-D-glucosamine 2-epimerase, UDP-hydrolysing</fullName>
        <ecNumber evidence="2">5.1.3.14</ecNumber>
    </submittedName>
</protein>
<name>D5XCU2_THEPJ</name>
<dbReference type="EC" id="5.1.3.14" evidence="2"/>